<evidence type="ECO:0000313" key="1">
    <source>
        <dbReference type="EMBL" id="AEV17781.1"/>
    </source>
</evidence>
<sequence>MFSAVCQWLSSFRDERCCHPLCIVHDQRANPKHLSVTASTPLLSGAAFGGDLSLSDRKHD</sequence>
<dbReference type="EMBL" id="CP003125">
    <property type="protein sequence ID" value="AEV17781.1"/>
    <property type="molecule type" value="Genomic_DNA"/>
</dbReference>
<dbReference type="Proteomes" id="UP000005636">
    <property type="component" value="Chromosome"/>
</dbReference>
<protein>
    <submittedName>
        <fullName evidence="1">Uncharacterized protein</fullName>
    </submittedName>
</protein>
<proteinExistence type="predicted"/>
<reference evidence="1 2" key="1">
    <citation type="submission" date="2011-11" db="EMBL/GenBank/DDBJ databases">
        <title>Complete genome sequence of thermophilic Geobacillus thermoleovorans CCB_US3_UF5.</title>
        <authorList>
            <person name="Muhd Sakaff M.K.L."/>
            <person name="Abdul Rahman A.Y."/>
            <person name="Saito J.A."/>
            <person name="Hou S."/>
            <person name="Alam M."/>
        </authorList>
    </citation>
    <scope>NUCLEOTIDE SEQUENCE [LARGE SCALE GENOMIC DNA]</scope>
    <source>
        <strain evidence="1 2">CCB_US3_UF5</strain>
    </source>
</reference>
<gene>
    <name evidence="1" type="ORF">GTCCBUS3UF5_4570</name>
</gene>
<accession>A0ABM5MDM6</accession>
<name>A0ABM5MDM6_GEOTH</name>
<keyword evidence="2" id="KW-1185">Reference proteome</keyword>
<evidence type="ECO:0000313" key="2">
    <source>
        <dbReference type="Proteomes" id="UP000005636"/>
    </source>
</evidence>
<organism evidence="1 2">
    <name type="scientific">Geobacillus thermoleovorans CCB_US3_UF5</name>
    <dbReference type="NCBI Taxonomy" id="1111068"/>
    <lineage>
        <taxon>Bacteria</taxon>
        <taxon>Bacillati</taxon>
        <taxon>Bacillota</taxon>
        <taxon>Bacilli</taxon>
        <taxon>Bacillales</taxon>
        <taxon>Anoxybacillaceae</taxon>
        <taxon>Geobacillus</taxon>
        <taxon>Geobacillus thermoleovorans group</taxon>
    </lineage>
</organism>